<dbReference type="InterPro" id="IPR027417">
    <property type="entry name" value="P-loop_NTPase"/>
</dbReference>
<dbReference type="Pfam" id="PF01624">
    <property type="entry name" value="MutS_I"/>
    <property type="match status" value="1"/>
</dbReference>
<organism evidence="10">
    <name type="scientific">Kwoniella bestiolae CBS 10118</name>
    <dbReference type="NCBI Taxonomy" id="1296100"/>
    <lineage>
        <taxon>Eukaryota</taxon>
        <taxon>Fungi</taxon>
        <taxon>Dikarya</taxon>
        <taxon>Basidiomycota</taxon>
        <taxon>Agaricomycotina</taxon>
        <taxon>Tremellomycetes</taxon>
        <taxon>Tremellales</taxon>
        <taxon>Cryptococcaceae</taxon>
        <taxon>Kwoniella</taxon>
    </lineage>
</organism>
<evidence type="ECO:0000256" key="5">
    <source>
        <dbReference type="ARBA" id="ARBA00023125"/>
    </source>
</evidence>
<feature type="compositionally biased region" description="Polar residues" evidence="8">
    <location>
        <begin position="247"/>
        <end position="264"/>
    </location>
</feature>
<evidence type="ECO:0000256" key="1">
    <source>
        <dbReference type="ARBA" id="ARBA00006271"/>
    </source>
</evidence>
<dbReference type="InterPro" id="IPR036187">
    <property type="entry name" value="DNA_mismatch_repair_MutS_sf"/>
</dbReference>
<evidence type="ECO:0000256" key="8">
    <source>
        <dbReference type="SAM" id="MobiDB-lite"/>
    </source>
</evidence>
<dbReference type="SMART" id="SM00534">
    <property type="entry name" value="MUTSac"/>
    <property type="match status" value="1"/>
</dbReference>
<keyword evidence="5 6" id="KW-0238">DNA-binding</keyword>
<dbReference type="InterPro" id="IPR007696">
    <property type="entry name" value="DNA_mismatch_repair_MutS_core"/>
</dbReference>
<dbReference type="PROSITE" id="PS00486">
    <property type="entry name" value="DNA_MISMATCH_REPAIR_2"/>
    <property type="match status" value="1"/>
</dbReference>
<dbReference type="Pfam" id="PF05190">
    <property type="entry name" value="MutS_IV"/>
    <property type="match status" value="1"/>
</dbReference>
<feature type="compositionally biased region" description="Acidic residues" evidence="8">
    <location>
        <begin position="126"/>
        <end position="138"/>
    </location>
</feature>
<name>A0A1B9G8M8_9TREE</name>
<dbReference type="EMBL" id="KI894019">
    <property type="protein sequence ID" value="OCF27376.1"/>
    <property type="molecule type" value="Genomic_DNA"/>
</dbReference>
<feature type="region of interest" description="Disordered" evidence="8">
    <location>
        <begin position="316"/>
        <end position="339"/>
    </location>
</feature>
<dbReference type="Gene3D" id="3.40.1170.10">
    <property type="entry name" value="DNA repair protein MutS, domain I"/>
    <property type="match status" value="1"/>
</dbReference>
<reference evidence="10" key="2">
    <citation type="submission" date="2014-01" db="EMBL/GenBank/DDBJ databases">
        <title>Evolution of pathogenesis and genome organization in the Tremellales.</title>
        <authorList>
            <person name="Cuomo C."/>
            <person name="Litvintseva A."/>
            <person name="Heitman J."/>
            <person name="Chen Y."/>
            <person name="Sun S."/>
            <person name="Springer D."/>
            <person name="Dromer F."/>
            <person name="Young S."/>
            <person name="Zeng Q."/>
            <person name="Chapman S."/>
            <person name="Gujja S."/>
            <person name="Saif S."/>
            <person name="Birren B."/>
        </authorList>
    </citation>
    <scope>NUCLEOTIDE SEQUENCE</scope>
    <source>
        <strain evidence="10">CBS 10118</strain>
    </source>
</reference>
<dbReference type="GO" id="GO:0032301">
    <property type="term" value="C:MutSalpha complex"/>
    <property type="evidence" value="ECO:0007669"/>
    <property type="project" value="TreeGrafter"/>
</dbReference>
<evidence type="ECO:0000256" key="6">
    <source>
        <dbReference type="PIRNR" id="PIRNR037677"/>
    </source>
</evidence>
<feature type="region of interest" description="Disordered" evidence="8">
    <location>
        <begin position="1"/>
        <end position="192"/>
    </location>
</feature>
<dbReference type="InterPro" id="IPR007695">
    <property type="entry name" value="DNA_mismatch_repair_MutS-lik_N"/>
</dbReference>
<dbReference type="InterPro" id="IPR036678">
    <property type="entry name" value="MutS_con_dom_sf"/>
</dbReference>
<feature type="compositionally biased region" description="Basic and acidic residues" evidence="8">
    <location>
        <begin position="320"/>
        <end position="339"/>
    </location>
</feature>
<evidence type="ECO:0000256" key="3">
    <source>
        <dbReference type="ARBA" id="ARBA00022763"/>
    </source>
</evidence>
<dbReference type="Gene3D" id="3.30.420.110">
    <property type="entry name" value="MutS, connector domain"/>
    <property type="match status" value="1"/>
</dbReference>
<dbReference type="FunFam" id="3.40.50.300:FF:001752">
    <property type="entry name" value="DNA mismatch repair protein"/>
    <property type="match status" value="1"/>
</dbReference>
<keyword evidence="6 7" id="KW-0234">DNA repair</keyword>
<dbReference type="STRING" id="1296100.A0A1B9G8M8"/>
<dbReference type="NCBIfam" id="NF003810">
    <property type="entry name" value="PRK05399.1"/>
    <property type="match status" value="1"/>
</dbReference>
<dbReference type="GO" id="GO:0006298">
    <property type="term" value="P:mismatch repair"/>
    <property type="evidence" value="ECO:0007669"/>
    <property type="project" value="InterPro"/>
</dbReference>
<evidence type="ECO:0000256" key="4">
    <source>
        <dbReference type="ARBA" id="ARBA00022840"/>
    </source>
</evidence>
<dbReference type="Pfam" id="PF05188">
    <property type="entry name" value="MutS_II"/>
    <property type="match status" value="1"/>
</dbReference>
<proteinExistence type="inferred from homology"/>
<feature type="domain" description="DNA mismatch repair proteins mutS family" evidence="9">
    <location>
        <begin position="1103"/>
        <end position="1119"/>
    </location>
</feature>
<dbReference type="OrthoDB" id="121051at2759"/>
<dbReference type="Pfam" id="PF00488">
    <property type="entry name" value="MutS_V"/>
    <property type="match status" value="1"/>
</dbReference>
<feature type="compositionally biased region" description="Low complexity" evidence="8">
    <location>
        <begin position="39"/>
        <end position="66"/>
    </location>
</feature>
<dbReference type="InterPro" id="IPR017261">
    <property type="entry name" value="DNA_mismatch_repair_MutS/MSH"/>
</dbReference>
<dbReference type="GO" id="GO:0140664">
    <property type="term" value="F:ATP-dependent DNA damage sensor activity"/>
    <property type="evidence" value="ECO:0007669"/>
    <property type="project" value="InterPro"/>
</dbReference>
<dbReference type="Pfam" id="PF05192">
    <property type="entry name" value="MutS_III"/>
    <property type="match status" value="1"/>
</dbReference>
<dbReference type="SUPFAM" id="SSF53150">
    <property type="entry name" value="DNA repair protein MutS, domain II"/>
    <property type="match status" value="1"/>
</dbReference>
<dbReference type="SMART" id="SM00533">
    <property type="entry name" value="MUTSd"/>
    <property type="match status" value="1"/>
</dbReference>
<dbReference type="GO" id="GO:0005524">
    <property type="term" value="F:ATP binding"/>
    <property type="evidence" value="ECO:0007669"/>
    <property type="project" value="UniProtKB-UniRule"/>
</dbReference>
<dbReference type="InterPro" id="IPR045076">
    <property type="entry name" value="MutS"/>
</dbReference>
<evidence type="ECO:0000256" key="2">
    <source>
        <dbReference type="ARBA" id="ARBA00022741"/>
    </source>
</evidence>
<dbReference type="GO" id="GO:0030983">
    <property type="term" value="F:mismatched DNA binding"/>
    <property type="evidence" value="ECO:0007669"/>
    <property type="project" value="UniProtKB-UniRule"/>
</dbReference>
<dbReference type="SUPFAM" id="SSF55271">
    <property type="entry name" value="DNA repair protein MutS, domain I"/>
    <property type="match status" value="1"/>
</dbReference>
<dbReference type="InterPro" id="IPR007860">
    <property type="entry name" value="DNA_mmatch_repair_MutS_con_dom"/>
</dbReference>
<dbReference type="InterPro" id="IPR007861">
    <property type="entry name" value="DNA_mismatch_repair_MutS_clamp"/>
</dbReference>
<comment type="similarity">
    <text evidence="1 6 7">Belongs to the DNA mismatch repair MutS family.</text>
</comment>
<accession>A0A1B9G8M8</accession>
<dbReference type="InterPro" id="IPR000432">
    <property type="entry name" value="DNA_mismatch_repair_MutS_C"/>
</dbReference>
<dbReference type="FunFam" id="3.30.420.110:FF:000013">
    <property type="entry name" value="DNA mismatch repair protein"/>
    <property type="match status" value="1"/>
</dbReference>
<evidence type="ECO:0000313" key="10">
    <source>
        <dbReference type="EMBL" id="OCF27376.1"/>
    </source>
</evidence>
<sequence>MAKTKPEGATPKDAKATKQATLASFFGAPKPGPRPPSTNPTSSPATANNGIRRPSSTAAAGPASSPVVRTTQGKDLVTKSSPLVGRKNNFVESEDELTPPPESGPSSAKTDSNGRDGRRNAIQVDGDVEMDDGGEVEADGSPIKMGRRAKRKVMYVESDSEGSEEEVISKAKSGRKPRKSLKEDSDGDDFVFDEADDAAMAAAADEYDASIISRSPSAFSASPEPVKKKAAPKKGFVAPKPAPKKPTTSWYNNTSTAEASSSISRPGPRPLVNHNNSQTDGAETPLQSNDSNHMFLTESERSKIVAKEQQRAAESAFDFLEPKNLRDKDGNRPDHPDYDKRTVAIPKAKFNIQNKKADVFTAFEAQFWEIKKDHFDTVLFFQKGKFYELYENDAAIGHQEFDLKLTDRVKMKMASLSLLSQVGVPEQSLQFWIHKFLGAGYKVGIVEQAETAIGMQIRNKGNGRKDSNEPKIVNRELRQVFTNGTIVDGAYLSSDDANHCVSIKEFVSDLDGISAFGVCTLDASTGSFDLSAFEDDVCRTRLETMFRQIRPRELVYAKGNLSVNTTRMLRNILPSSTQWQSFKEGKEFCSAEETLDQLSEFFAFDEQELADGKPPLPDAIVQYQDNKVAMEALGGLLFYLRSLSLDKDLVSQSNFNVYDPIKEGKSLVLDGQTLAHMEVLVNGEGGTEGTLLDLLQRCITPFGKRLFRIWLTAPLRDAKAINDRLDAVEDLMNNETSFPSEFVSLCKGIPDLERLISRIHAGNEKESKFLHVIETFEALQHGIERLRTVAETFNSPSVAGLLRSAPDLSAHVGHIQSMYVVERGDKTVSILPQPGADEECDSADAVVEEITGRLNELLEKARKELNLKKTEIDFWHSAQGAKEIFQIEISAKIKAPNHWIKQSGTKNFTRYYTPQLLKLKNEIQEAREIANTCRGEFYKRLLAEFDKDRAVWLKTVRVIAELDCLVSLSKASLDMDEPKCRPDFVDSASAFVDFEDLRHPSMSLNLKGEFIPNNVKLGETEARQVLLTGPNMAGKSTLLRMTAAGVILAQLGCYVPATKARLSPVDRIQTRMGAYDNMFASASTFKVELDECAKILRDGGPKSLVILDELGRGTSTYDGMAIAGAVLHQLATHTLPLGFFATHYGSLTDDFTYHPNIRKMHMQTHVDDELQQVVFLYKLIPGVAESSHGTHVAHMAGVPREVVLRAQSVSDQFFNDFKVKLDQKRKSSLPIPGQADFAWLMRLVNGIIRESDRTKAEVGLQMEVIRECIGRYEMS</sequence>
<feature type="region of interest" description="Disordered" evidence="8">
    <location>
        <begin position="215"/>
        <end position="290"/>
    </location>
</feature>
<keyword evidence="4 6" id="KW-0067">ATP-binding</keyword>
<keyword evidence="3 6" id="KW-0227">DNA damage</keyword>
<dbReference type="SUPFAM" id="SSF52540">
    <property type="entry name" value="P-loop containing nucleoside triphosphate hydrolases"/>
    <property type="match status" value="1"/>
</dbReference>
<evidence type="ECO:0000256" key="7">
    <source>
        <dbReference type="RuleBase" id="RU003756"/>
    </source>
</evidence>
<dbReference type="VEuPathDB" id="FungiDB:I302_02217"/>
<feature type="compositionally biased region" description="Polar residues" evidence="8">
    <location>
        <begin position="67"/>
        <end position="81"/>
    </location>
</feature>
<comment type="function">
    <text evidence="6 7">Component of the post-replicative DNA mismatch repair system (MMR).</text>
</comment>
<feature type="compositionally biased region" description="Basic and acidic residues" evidence="8">
    <location>
        <begin position="1"/>
        <end position="16"/>
    </location>
</feature>
<dbReference type="Gene3D" id="3.40.50.300">
    <property type="entry name" value="P-loop containing nucleotide triphosphate hydrolases"/>
    <property type="match status" value="1"/>
</dbReference>
<gene>
    <name evidence="10" type="ORF">I302_02217</name>
</gene>
<dbReference type="Gene3D" id="1.10.1420.10">
    <property type="match status" value="2"/>
</dbReference>
<feature type="compositionally biased region" description="Polar residues" evidence="8">
    <location>
        <begin position="273"/>
        <end position="290"/>
    </location>
</feature>
<dbReference type="PANTHER" id="PTHR11361:SF148">
    <property type="entry name" value="DNA MISMATCH REPAIR PROTEIN MSH6"/>
    <property type="match status" value="1"/>
</dbReference>
<protein>
    <recommendedName>
        <fullName evidence="6">DNA mismatch repair protein</fullName>
    </recommendedName>
</protein>
<dbReference type="PANTHER" id="PTHR11361">
    <property type="entry name" value="DNA MISMATCH REPAIR PROTEIN MUTS FAMILY MEMBER"/>
    <property type="match status" value="1"/>
</dbReference>
<evidence type="ECO:0000259" key="9">
    <source>
        <dbReference type="PROSITE" id="PS00486"/>
    </source>
</evidence>
<reference evidence="10" key="1">
    <citation type="submission" date="2013-07" db="EMBL/GenBank/DDBJ databases">
        <title>The Genome Sequence of Cryptococcus bestiolae CBS10118.</title>
        <authorList>
            <consortium name="The Broad Institute Genome Sequencing Platform"/>
            <person name="Cuomo C."/>
            <person name="Litvintseva A."/>
            <person name="Chen Y."/>
            <person name="Heitman J."/>
            <person name="Sun S."/>
            <person name="Springer D."/>
            <person name="Dromer F."/>
            <person name="Young S.K."/>
            <person name="Zeng Q."/>
            <person name="Gargeya S."/>
            <person name="Fitzgerald M."/>
            <person name="Abouelleil A."/>
            <person name="Alvarado L."/>
            <person name="Berlin A.M."/>
            <person name="Chapman S.B."/>
            <person name="Dewar J."/>
            <person name="Goldberg J."/>
            <person name="Griggs A."/>
            <person name="Gujja S."/>
            <person name="Hansen M."/>
            <person name="Howarth C."/>
            <person name="Imamovic A."/>
            <person name="Larimer J."/>
            <person name="McCowan C."/>
            <person name="Murphy C."/>
            <person name="Pearson M."/>
            <person name="Priest M."/>
            <person name="Roberts A."/>
            <person name="Saif S."/>
            <person name="Shea T."/>
            <person name="Sykes S."/>
            <person name="Wortman J."/>
            <person name="Nusbaum C."/>
            <person name="Birren B."/>
        </authorList>
    </citation>
    <scope>NUCLEOTIDE SEQUENCE [LARGE SCALE GENOMIC DNA]</scope>
    <source>
        <strain evidence="10">CBS 10118</strain>
    </source>
</reference>
<dbReference type="PIRSF" id="PIRSF037677">
    <property type="entry name" value="DNA_mis_repair_Msh6"/>
    <property type="match status" value="1"/>
</dbReference>
<dbReference type="InterPro" id="IPR016151">
    <property type="entry name" value="DNA_mismatch_repair_MutS_N"/>
</dbReference>
<dbReference type="AlphaFoldDB" id="A0A1B9G8M8"/>
<keyword evidence="2 6" id="KW-0547">Nucleotide-binding</keyword>
<dbReference type="SUPFAM" id="SSF48334">
    <property type="entry name" value="DNA repair protein MutS, domain III"/>
    <property type="match status" value="1"/>
</dbReference>